<reference evidence="2 3" key="1">
    <citation type="submission" date="2024-05" db="EMBL/GenBank/DDBJ databases">
        <title>Genome sequencing and assembly of Indian major carp, Cirrhinus mrigala (Hamilton, 1822).</title>
        <authorList>
            <person name="Mohindra V."/>
            <person name="Chowdhury L.M."/>
            <person name="Lal K."/>
            <person name="Jena J.K."/>
        </authorList>
    </citation>
    <scope>NUCLEOTIDE SEQUENCE [LARGE SCALE GENOMIC DNA]</scope>
    <source>
        <strain evidence="2">CM1030</strain>
        <tissue evidence="2">Blood</tissue>
    </source>
</reference>
<feature type="non-terminal residue" evidence="2">
    <location>
        <position position="1"/>
    </location>
</feature>
<gene>
    <name evidence="2" type="ORF">M9458_048915</name>
</gene>
<feature type="compositionally biased region" description="Polar residues" evidence="1">
    <location>
        <begin position="30"/>
        <end position="48"/>
    </location>
</feature>
<protein>
    <submittedName>
        <fullName evidence="2">Uncharacterized protein</fullName>
    </submittedName>
</protein>
<evidence type="ECO:0000313" key="2">
    <source>
        <dbReference type="EMBL" id="KAL0154652.1"/>
    </source>
</evidence>
<accession>A0ABD0MXE5</accession>
<comment type="caution">
    <text evidence="2">The sequence shown here is derived from an EMBL/GenBank/DDBJ whole genome shotgun (WGS) entry which is preliminary data.</text>
</comment>
<sequence length="54" mass="6305">AKQEEVEELNKELRQCNLQQFIQQAGALPTHTQPRTDITENPEQQDLSQEQKDK</sequence>
<dbReference type="Proteomes" id="UP001529510">
    <property type="component" value="Unassembled WGS sequence"/>
</dbReference>
<dbReference type="AlphaFoldDB" id="A0ABD0MXE5"/>
<proteinExistence type="predicted"/>
<organism evidence="2 3">
    <name type="scientific">Cirrhinus mrigala</name>
    <name type="common">Mrigala</name>
    <dbReference type="NCBI Taxonomy" id="683832"/>
    <lineage>
        <taxon>Eukaryota</taxon>
        <taxon>Metazoa</taxon>
        <taxon>Chordata</taxon>
        <taxon>Craniata</taxon>
        <taxon>Vertebrata</taxon>
        <taxon>Euteleostomi</taxon>
        <taxon>Actinopterygii</taxon>
        <taxon>Neopterygii</taxon>
        <taxon>Teleostei</taxon>
        <taxon>Ostariophysi</taxon>
        <taxon>Cypriniformes</taxon>
        <taxon>Cyprinidae</taxon>
        <taxon>Labeoninae</taxon>
        <taxon>Labeonini</taxon>
        <taxon>Cirrhinus</taxon>
    </lineage>
</organism>
<feature type="region of interest" description="Disordered" evidence="1">
    <location>
        <begin position="26"/>
        <end position="54"/>
    </location>
</feature>
<feature type="non-terminal residue" evidence="2">
    <location>
        <position position="54"/>
    </location>
</feature>
<name>A0ABD0MXE5_CIRMR</name>
<dbReference type="EMBL" id="JAMKFB020000025">
    <property type="protein sequence ID" value="KAL0154652.1"/>
    <property type="molecule type" value="Genomic_DNA"/>
</dbReference>
<evidence type="ECO:0000313" key="3">
    <source>
        <dbReference type="Proteomes" id="UP001529510"/>
    </source>
</evidence>
<keyword evidence="3" id="KW-1185">Reference proteome</keyword>
<evidence type="ECO:0000256" key="1">
    <source>
        <dbReference type="SAM" id="MobiDB-lite"/>
    </source>
</evidence>